<feature type="domain" description="DUF1592" evidence="3">
    <location>
        <begin position="218"/>
        <end position="267"/>
    </location>
</feature>
<dbReference type="Pfam" id="PF07624">
    <property type="entry name" value="PSD2"/>
    <property type="match status" value="1"/>
</dbReference>
<gene>
    <name evidence="4" type="ORF">METZ01_LOCUS100921</name>
</gene>
<dbReference type="AlphaFoldDB" id="A0A381W7Z4"/>
<accession>A0A381W7Z4</accession>
<evidence type="ECO:0000259" key="3">
    <source>
        <dbReference type="Pfam" id="PF07631"/>
    </source>
</evidence>
<evidence type="ECO:0000259" key="2">
    <source>
        <dbReference type="Pfam" id="PF07627"/>
    </source>
</evidence>
<feature type="domain" description="DUF1585" evidence="1">
    <location>
        <begin position="642"/>
        <end position="711"/>
    </location>
</feature>
<reference evidence="4" key="1">
    <citation type="submission" date="2018-05" db="EMBL/GenBank/DDBJ databases">
        <authorList>
            <person name="Lanie J.A."/>
            <person name="Ng W.-L."/>
            <person name="Kazmierczak K.M."/>
            <person name="Andrzejewski T.M."/>
            <person name="Davidsen T.M."/>
            <person name="Wayne K.J."/>
            <person name="Tettelin H."/>
            <person name="Glass J.I."/>
            <person name="Rusch D."/>
            <person name="Podicherti R."/>
            <person name="Tsui H.-C.T."/>
            <person name="Winkler M.E."/>
        </authorList>
    </citation>
    <scope>NUCLEOTIDE SEQUENCE</scope>
</reference>
<organism evidence="4">
    <name type="scientific">marine metagenome</name>
    <dbReference type="NCBI Taxonomy" id="408172"/>
    <lineage>
        <taxon>unclassified sequences</taxon>
        <taxon>metagenomes</taxon>
        <taxon>ecological metagenomes</taxon>
    </lineage>
</organism>
<protein>
    <recommendedName>
        <fullName evidence="5">DUF1588 domain-containing protein</fullName>
    </recommendedName>
</protein>
<dbReference type="Pfam" id="PF07631">
    <property type="entry name" value="PSD4"/>
    <property type="match status" value="1"/>
</dbReference>
<dbReference type="InterPro" id="IPR013042">
    <property type="entry name" value="DUF1592"/>
</dbReference>
<dbReference type="Pfam" id="PF07627">
    <property type="entry name" value="PSCyt3"/>
    <property type="match status" value="1"/>
</dbReference>
<dbReference type="EMBL" id="UINC01010838">
    <property type="protein sequence ID" value="SVA48067.1"/>
    <property type="molecule type" value="Genomic_DNA"/>
</dbReference>
<evidence type="ECO:0000259" key="1">
    <source>
        <dbReference type="Pfam" id="PF07624"/>
    </source>
</evidence>
<sequence length="715" mass="82156">SYGNLINHEKLFSGEIKAKAYSPARRWLVSPKIFMSRVNDVFKLKGGNTRETFFGVTQPFLLPADSGVRYYDNEALTRGHLLTMLANAEWIADKQLWQWSSRLDKDNKFDTLKPQHIPIPKAFEVIAEKQSEPTEQEVADAINVQFDNVLQRRPTDKELKEYLTLFQSLLKQSQILSKAEANAIALRKVLVSVLLETEFLYRLEFGAGEEDAYGRKKLSPREASYAISYALSDLAPDEQLRQAAEEGRLLTKADYKREVIRILNDKKRYFGESSPVNRSKNWRSHSVTHPKVNRFFREFLGYAKAGSIFKDTPRFHGTFTNFDKSGAGTGGLLIDEADQLVDHILKEDKDVFTELLTTDKFFVYHKYSNEKSQRIIDEWKELYALAKEKNWEADPEKFIADNFNEHENLFANIRIKKIDDIPKRLVALKKQNLTWLDKHITYFDNTFAKGITPFSVIRSHGNRWSHSTAYNLPHAFGQIGRNREQDNWDYPVQQPFKVPNRMGILTHPAWLMAHASNTHTDPVVRGKWIREKLLAGHVPDIPITVDAKIPDDHDKTIRERFSVTEAQQCWKCHEKMNPLGYAFENFDDFGRYRTVEELEHADNLLTKAEVRGPTFALATYKTKALNTTGVLSGTGDPNLDGEVADSFDLIGRLAKSTRVRQSIIRHAFRYFMGRNEMLSDSQTLIDADNAYVKSGGSFKAVIISLLTSDSFMYRK</sequence>
<feature type="domain" description="DUF1588" evidence="2">
    <location>
        <begin position="501"/>
        <end position="595"/>
    </location>
</feature>
<name>A0A381W7Z4_9ZZZZ</name>
<proteinExistence type="predicted"/>
<dbReference type="InterPro" id="IPR013039">
    <property type="entry name" value="DUF1588"/>
</dbReference>
<feature type="non-terminal residue" evidence="4">
    <location>
        <position position="1"/>
    </location>
</feature>
<dbReference type="InterPro" id="IPR011478">
    <property type="entry name" value="DUF1585"/>
</dbReference>
<evidence type="ECO:0008006" key="5">
    <source>
        <dbReference type="Google" id="ProtNLM"/>
    </source>
</evidence>
<evidence type="ECO:0000313" key="4">
    <source>
        <dbReference type="EMBL" id="SVA48067.1"/>
    </source>
</evidence>